<dbReference type="EMBL" id="JACGWJ010000659">
    <property type="protein sequence ID" value="KAL0289886.1"/>
    <property type="molecule type" value="Genomic_DNA"/>
</dbReference>
<feature type="compositionally biased region" description="Polar residues" evidence="1">
    <location>
        <begin position="450"/>
        <end position="477"/>
    </location>
</feature>
<proteinExistence type="predicted"/>
<feature type="region of interest" description="Disordered" evidence="1">
    <location>
        <begin position="448"/>
        <end position="477"/>
    </location>
</feature>
<dbReference type="PANTHER" id="PTHR10775:SF185">
    <property type="entry name" value="OS08G0208400 PROTEIN"/>
    <property type="match status" value="1"/>
</dbReference>
<dbReference type="PANTHER" id="PTHR10775">
    <property type="entry name" value="OS08G0208400 PROTEIN"/>
    <property type="match status" value="1"/>
</dbReference>
<dbReference type="InterPro" id="IPR004242">
    <property type="entry name" value="Transposase_21"/>
</dbReference>
<name>A0AAW2J7D4_SESRA</name>
<evidence type="ECO:0000313" key="2">
    <source>
        <dbReference type="EMBL" id="KAL0289886.1"/>
    </source>
</evidence>
<reference evidence="2" key="2">
    <citation type="journal article" date="2024" name="Plant">
        <title>Genomic evolution and insights into agronomic trait innovations of Sesamum species.</title>
        <authorList>
            <person name="Miao H."/>
            <person name="Wang L."/>
            <person name="Qu L."/>
            <person name="Liu H."/>
            <person name="Sun Y."/>
            <person name="Le M."/>
            <person name="Wang Q."/>
            <person name="Wei S."/>
            <person name="Zheng Y."/>
            <person name="Lin W."/>
            <person name="Duan Y."/>
            <person name="Cao H."/>
            <person name="Xiong S."/>
            <person name="Wang X."/>
            <person name="Wei L."/>
            <person name="Li C."/>
            <person name="Ma Q."/>
            <person name="Ju M."/>
            <person name="Zhao R."/>
            <person name="Li G."/>
            <person name="Mu C."/>
            <person name="Tian Q."/>
            <person name="Mei H."/>
            <person name="Zhang T."/>
            <person name="Gao T."/>
            <person name="Zhang H."/>
        </authorList>
    </citation>
    <scope>NUCLEOTIDE SEQUENCE</scope>
    <source>
        <strain evidence="2">G02</strain>
    </source>
</reference>
<feature type="region of interest" description="Disordered" evidence="1">
    <location>
        <begin position="262"/>
        <end position="284"/>
    </location>
</feature>
<protein>
    <submittedName>
        <fullName evidence="2">Uncharacterized protein</fullName>
    </submittedName>
</protein>
<organism evidence="2">
    <name type="scientific">Sesamum radiatum</name>
    <name type="common">Black benniseed</name>
    <dbReference type="NCBI Taxonomy" id="300843"/>
    <lineage>
        <taxon>Eukaryota</taxon>
        <taxon>Viridiplantae</taxon>
        <taxon>Streptophyta</taxon>
        <taxon>Embryophyta</taxon>
        <taxon>Tracheophyta</taxon>
        <taxon>Spermatophyta</taxon>
        <taxon>Magnoliopsida</taxon>
        <taxon>eudicotyledons</taxon>
        <taxon>Gunneridae</taxon>
        <taxon>Pentapetalae</taxon>
        <taxon>asterids</taxon>
        <taxon>lamiids</taxon>
        <taxon>Lamiales</taxon>
        <taxon>Pedaliaceae</taxon>
        <taxon>Sesamum</taxon>
    </lineage>
</organism>
<evidence type="ECO:0000256" key="1">
    <source>
        <dbReference type="SAM" id="MobiDB-lite"/>
    </source>
</evidence>
<dbReference type="AlphaFoldDB" id="A0AAW2J7D4"/>
<dbReference type="Pfam" id="PF02992">
    <property type="entry name" value="Transposase_21"/>
    <property type="match status" value="1"/>
</dbReference>
<gene>
    <name evidence="2" type="ORF">Sradi_7062800</name>
</gene>
<accession>A0AAW2J7D4</accession>
<comment type="caution">
    <text evidence="2">The sequence shown here is derived from an EMBL/GenBank/DDBJ whole genome shotgun (WGS) entry which is preliminary data.</text>
</comment>
<sequence length="477" mass="53420">MDWAQRMVFDAARLDFWSSTYNQDGVPDDGMRSCPTDAGPSSYYDGVPYDYVFGLAHWFHNIVHAAEQPLRNDCTQSQLRTIDELVDIKIDACKNGCMLYWKDDTDLDYWHGRHFDRTYPDFAAKPHNVRLDLCTDGFVPHGQYNRTYSCWFVILIPYNLPQKMCMSSEYIVLMIVIPGPINLKRHIDVYLELLIEELQNLGHVGVQMLDNAKNEILKMCAALMWPVNDLPAYGMASGWSIAGFMGSGNQYFDYPHHHPRPHCQLQQTPDDATPFGAASTPDEPGQQSVVLAAALAPPPPVALLLSARQYISFDEARKYIQKTFSIAWSSLLANDIWLQLLAYWTSENFQQESLKNKANWAMNPTTFSIVHRGGSSPIGMHKRNMGSKLQYFYRGIGGGGRAADVAGCSWGKNKGHVFGLGFEAHFFSRAYTSPPPPSNQAMEMIREMRASSSTGGPSQLTAFSTGPAQPPQTSTDS</sequence>
<reference evidence="2" key="1">
    <citation type="submission" date="2020-06" db="EMBL/GenBank/DDBJ databases">
        <authorList>
            <person name="Li T."/>
            <person name="Hu X."/>
            <person name="Zhang T."/>
            <person name="Song X."/>
            <person name="Zhang H."/>
            <person name="Dai N."/>
            <person name="Sheng W."/>
            <person name="Hou X."/>
            <person name="Wei L."/>
        </authorList>
    </citation>
    <scope>NUCLEOTIDE SEQUENCE</scope>
    <source>
        <strain evidence="2">G02</strain>
        <tissue evidence="2">Leaf</tissue>
    </source>
</reference>